<feature type="compositionally biased region" description="Low complexity" evidence="1">
    <location>
        <begin position="1098"/>
        <end position="1107"/>
    </location>
</feature>
<dbReference type="InterPro" id="IPR001054">
    <property type="entry name" value="A/G_cyclase"/>
</dbReference>
<dbReference type="PROSITE" id="PS50125">
    <property type="entry name" value="GUANYLATE_CYCLASE_2"/>
    <property type="match status" value="1"/>
</dbReference>
<dbReference type="PANTHER" id="PTHR43336:SF3">
    <property type="entry name" value="GUANYLATE CYCLASE DOMAIN-CONTAINING PROTEIN"/>
    <property type="match status" value="1"/>
</dbReference>
<feature type="transmembrane region" description="Helical" evidence="2">
    <location>
        <begin position="255"/>
        <end position="274"/>
    </location>
</feature>
<feature type="compositionally biased region" description="Basic residues" evidence="1">
    <location>
        <begin position="458"/>
        <end position="479"/>
    </location>
</feature>
<dbReference type="GO" id="GO:0009190">
    <property type="term" value="P:cyclic nucleotide biosynthetic process"/>
    <property type="evidence" value="ECO:0007669"/>
    <property type="project" value="InterPro"/>
</dbReference>
<feature type="domain" description="Guanylate cyclase" evidence="3">
    <location>
        <begin position="767"/>
        <end position="950"/>
    </location>
</feature>
<feature type="region of interest" description="Disordered" evidence="1">
    <location>
        <begin position="1"/>
        <end position="91"/>
    </location>
</feature>
<feature type="region of interest" description="Disordered" evidence="1">
    <location>
        <begin position="375"/>
        <end position="398"/>
    </location>
</feature>
<keyword evidence="2" id="KW-1133">Transmembrane helix</keyword>
<dbReference type="PANTHER" id="PTHR43336">
    <property type="entry name" value="OXYGEN SENSOR HISTIDINE KINASE RESPONSE REGULATOR DEVS/DOSS"/>
    <property type="match status" value="1"/>
</dbReference>
<sequence>MSEPQPGGILRAGTAATARRNRHASFSSAEPSAIEYTPQAPASTEYGTSSNVMQFSSAGQPGTGSNSSPYAQHSSSDAPQSAGRSAAGSVASSAKDGVARCFSRLRCRRDSPRDGPRRRPAQVGRGFTATNSGSESSCGVVWNSVISFCGRIIGSLWWSVVLSFFTVVLFFGSQIQDLLCPASSDVVWDVIFTMALVILSFDLILRSLAEPNFFALSLGGRILFGRDRSRHSEEAYSSGESPGCCQNKWFRIGSFMFWCDFISTMTLLYDISYINKRRQEMRTLFVTIDQMGFPVSGVADFNDEGPVETQLGARQVIIAVGKTARIAHFIRTMAVINTSSRFPLYRMLQYFDPLYWIQKGRRSARYQSGGLLSDMSDAAPQDGTDPNLSLQSGSVSMNRRRMSLSKRASFSEVGGVDPPVSTTEGDRGLFRRVISTFGCSSRTEEKARRNAAATKIQRAWRRSHGRKSSRTAKTKKKSSRFTVKSAAKSLMRRSGGGSASSSSKREAGSQVGFAMRELTGQRVAVGIMIALIFTVLFTYDEEDTTAPTTMVVLHNQTQNLKFGTLAISAARASSIPTLYLYTFVNGSTLNYPLAGTEPDLLREREKLLISVTQQGTDTNTSGLFSIRQDVNDVALVELVSTIFIILVWFSGVTAFAGPVMTLVVVPIERMIRLLHMLMEDPLGYQGSGKYKKFVAEEDEFIKNTRWTKDVLKGMETSFLMSTILRIGSLMKVGFGSAGVEIIQGNLKKGQKKEITFLNTQGSTVSCIFLFCDIRQFTDATECLQEEVFVFTNKIAAVVHSYCAAYDGSANKNVGDAFLMSWLLDDPSKKKLQRDNDNFGTGTFGGGFGGGTLTGGFGGDDLTAKHNEGDKCLLSVVKICQALYYEKFFLESMSDNARGKLLAKVAKRKGTVVQMGFGLHAGKAVQGALGSQRKLDATYVGEVVDRAEFLESSTKQYGLKMLMSGDFHKLLHPSNRRRCRKINQVVFADQGDANEDENMCLEEMGDIMELYTFDLDIDSLWTHAPKPAGDGSLDELSMHNLETASESEASLRPSIAGGSETASITLNSKRDLMMFSHGKSKKNLSDSDNLRGSRRRRVSLLGRGRSNSNHARSEDGLSDSLADRKVSLTGLTNEALAMSTMGTSGLELNERGVPKALPDLKLPTGREPYNAAVWVNEEMRKIRHRFSDGIFFNKFNSGLQSYFSRDWEHARQCFLTILERVEDGPSRYFLNRIEANNGIPPRDFSGFERA</sequence>
<organism evidence="4">
    <name type="scientific">Odontella aurita</name>
    <dbReference type="NCBI Taxonomy" id="265563"/>
    <lineage>
        <taxon>Eukaryota</taxon>
        <taxon>Sar</taxon>
        <taxon>Stramenopiles</taxon>
        <taxon>Ochrophyta</taxon>
        <taxon>Bacillariophyta</taxon>
        <taxon>Mediophyceae</taxon>
        <taxon>Biddulphiophycidae</taxon>
        <taxon>Eupodiscales</taxon>
        <taxon>Odontellaceae</taxon>
        <taxon>Odontella</taxon>
    </lineage>
</organism>
<dbReference type="PROSITE" id="PS50096">
    <property type="entry name" value="IQ"/>
    <property type="match status" value="1"/>
</dbReference>
<dbReference type="EMBL" id="HBKQ01041562">
    <property type="protein sequence ID" value="CAE2265519.1"/>
    <property type="molecule type" value="Transcribed_RNA"/>
</dbReference>
<feature type="transmembrane region" description="Helical" evidence="2">
    <location>
        <begin position="642"/>
        <end position="667"/>
    </location>
</feature>
<evidence type="ECO:0000256" key="2">
    <source>
        <dbReference type="SAM" id="Phobius"/>
    </source>
</evidence>
<feature type="compositionally biased region" description="Polar residues" evidence="1">
    <location>
        <begin position="40"/>
        <end position="79"/>
    </location>
</feature>
<gene>
    <name evidence="4" type="ORF">OAUR00152_LOCUS28686</name>
</gene>
<feature type="compositionally biased region" description="Low complexity" evidence="1">
    <location>
        <begin position="81"/>
        <end position="91"/>
    </location>
</feature>
<feature type="compositionally biased region" description="Polar residues" evidence="1">
    <location>
        <begin position="128"/>
        <end position="137"/>
    </location>
</feature>
<evidence type="ECO:0000259" key="3">
    <source>
        <dbReference type="PROSITE" id="PS50125"/>
    </source>
</evidence>
<dbReference type="GO" id="GO:0035556">
    <property type="term" value="P:intracellular signal transduction"/>
    <property type="evidence" value="ECO:0007669"/>
    <property type="project" value="InterPro"/>
</dbReference>
<feature type="compositionally biased region" description="Polar residues" evidence="1">
    <location>
        <begin position="384"/>
        <end position="397"/>
    </location>
</feature>
<dbReference type="AlphaFoldDB" id="A0A7S4N581"/>
<dbReference type="CDD" id="cd23767">
    <property type="entry name" value="IQCD"/>
    <property type="match status" value="1"/>
</dbReference>
<feature type="transmembrane region" description="Helical" evidence="2">
    <location>
        <begin position="523"/>
        <end position="539"/>
    </location>
</feature>
<accession>A0A7S4N581</accession>
<feature type="transmembrane region" description="Helical" evidence="2">
    <location>
        <begin position="156"/>
        <end position="175"/>
    </location>
</feature>
<keyword evidence="2" id="KW-0472">Membrane</keyword>
<proteinExistence type="predicted"/>
<feature type="region of interest" description="Disordered" evidence="1">
    <location>
        <begin position="109"/>
        <end position="137"/>
    </location>
</feature>
<name>A0A7S4N581_9STRA</name>
<keyword evidence="2" id="KW-0812">Transmembrane</keyword>
<reference evidence="4" key="1">
    <citation type="submission" date="2021-01" db="EMBL/GenBank/DDBJ databases">
        <authorList>
            <person name="Corre E."/>
            <person name="Pelletier E."/>
            <person name="Niang G."/>
            <person name="Scheremetjew M."/>
            <person name="Finn R."/>
            <person name="Kale V."/>
            <person name="Holt S."/>
            <person name="Cochrane G."/>
            <person name="Meng A."/>
            <person name="Brown T."/>
            <person name="Cohen L."/>
        </authorList>
    </citation>
    <scope>NUCLEOTIDE SEQUENCE</scope>
    <source>
        <strain evidence="4">Isolate 1302-5</strain>
    </source>
</reference>
<dbReference type="Gene3D" id="3.30.70.1230">
    <property type="entry name" value="Nucleotide cyclase"/>
    <property type="match status" value="1"/>
</dbReference>
<dbReference type="InterPro" id="IPR029787">
    <property type="entry name" value="Nucleotide_cyclase"/>
</dbReference>
<feature type="transmembrane region" description="Helical" evidence="2">
    <location>
        <begin position="187"/>
        <end position="209"/>
    </location>
</feature>
<dbReference type="SUPFAM" id="SSF55073">
    <property type="entry name" value="Nucleotide cyclase"/>
    <property type="match status" value="1"/>
</dbReference>
<feature type="region of interest" description="Disordered" evidence="1">
    <location>
        <begin position="444"/>
        <end position="506"/>
    </location>
</feature>
<evidence type="ECO:0000256" key="1">
    <source>
        <dbReference type="SAM" id="MobiDB-lite"/>
    </source>
</evidence>
<evidence type="ECO:0000313" key="4">
    <source>
        <dbReference type="EMBL" id="CAE2265519.1"/>
    </source>
</evidence>
<feature type="region of interest" description="Disordered" evidence="1">
    <location>
        <begin position="1098"/>
        <end position="1117"/>
    </location>
</feature>
<protein>
    <recommendedName>
        <fullName evidence="3">Guanylate cyclase domain-containing protein</fullName>
    </recommendedName>
</protein>